<evidence type="ECO:0000313" key="10">
    <source>
        <dbReference type="Proteomes" id="UP000095287"/>
    </source>
</evidence>
<evidence type="ECO:0000313" key="11">
    <source>
        <dbReference type="WBParaSite" id="L893_g9735.t1"/>
    </source>
</evidence>
<dbReference type="PANTHER" id="PTHR12812">
    <property type="entry name" value="HEPARAN SULFATE 6-O-SULFOTRANSFERASE 3"/>
    <property type="match status" value="1"/>
</dbReference>
<evidence type="ECO:0000256" key="8">
    <source>
        <dbReference type="RuleBase" id="RU364122"/>
    </source>
</evidence>
<comment type="function">
    <text evidence="8">6-O-sulfation enzyme which catalyzes the transfer of sulfate from 3'-phosphoadenosine 5'-phosphosulfate (PAPS) to position 6 of the N-sulfoglucosamine residue (GlcNS) of heparan sulfate.</text>
</comment>
<feature type="region of interest" description="Disordered" evidence="9">
    <location>
        <begin position="472"/>
        <end position="522"/>
    </location>
</feature>
<organism evidence="10 11">
    <name type="scientific">Steinernema glaseri</name>
    <dbReference type="NCBI Taxonomy" id="37863"/>
    <lineage>
        <taxon>Eukaryota</taxon>
        <taxon>Metazoa</taxon>
        <taxon>Ecdysozoa</taxon>
        <taxon>Nematoda</taxon>
        <taxon>Chromadorea</taxon>
        <taxon>Rhabditida</taxon>
        <taxon>Tylenchina</taxon>
        <taxon>Panagrolaimomorpha</taxon>
        <taxon>Strongyloidoidea</taxon>
        <taxon>Steinernematidae</taxon>
        <taxon>Steinernema</taxon>
    </lineage>
</organism>
<keyword evidence="4 8" id="KW-0812">Transmembrane</keyword>
<dbReference type="InterPro" id="IPR005331">
    <property type="entry name" value="Sulfotransferase"/>
</dbReference>
<feature type="transmembrane region" description="Helical" evidence="8">
    <location>
        <begin position="178"/>
        <end position="199"/>
    </location>
</feature>
<dbReference type="Pfam" id="PF03567">
    <property type="entry name" value="Sulfotransfer_2"/>
    <property type="match status" value="1"/>
</dbReference>
<dbReference type="WBParaSite" id="L893_g9735.t1">
    <property type="protein sequence ID" value="L893_g9735.t1"/>
    <property type="gene ID" value="L893_g9735"/>
</dbReference>
<dbReference type="EC" id="2.8.2.-" evidence="8"/>
<evidence type="ECO:0000256" key="6">
    <source>
        <dbReference type="ARBA" id="ARBA00023136"/>
    </source>
</evidence>
<accession>A0A1I8AW96</accession>
<dbReference type="AlphaFoldDB" id="A0A1I8AW96"/>
<keyword evidence="8" id="KW-0735">Signal-anchor</keyword>
<proteinExistence type="inferred from homology"/>
<feature type="transmembrane region" description="Helical" evidence="8">
    <location>
        <begin position="37"/>
        <end position="58"/>
    </location>
</feature>
<evidence type="ECO:0000256" key="9">
    <source>
        <dbReference type="SAM" id="MobiDB-lite"/>
    </source>
</evidence>
<dbReference type="Proteomes" id="UP000095287">
    <property type="component" value="Unplaced"/>
</dbReference>
<comment type="similarity">
    <text evidence="2 8">Belongs to the sulfotransferase 6 family.</text>
</comment>
<name>A0A1I8AW96_9BILA</name>
<comment type="catalytic activity">
    <reaction evidence="8">
        <text>alpha-D-glucosaminyl-[heparan sulfate](n) + 3'-phosphoadenylyl sulfate = 6-sulfo-alpha-D-glucosaminyl-[heparan sulfate](n) + adenosine 3',5'-bisphosphate + H(+)</text>
        <dbReference type="Rhea" id="RHEA:56604"/>
        <dbReference type="Rhea" id="RHEA-COMP:9830"/>
        <dbReference type="Rhea" id="RHEA-COMP:14621"/>
        <dbReference type="ChEBI" id="CHEBI:15378"/>
        <dbReference type="ChEBI" id="CHEBI:58339"/>
        <dbReference type="ChEBI" id="CHEBI:58343"/>
        <dbReference type="ChEBI" id="CHEBI:58388"/>
        <dbReference type="ChEBI" id="CHEBI:140604"/>
    </reaction>
</comment>
<sequence>MSSTGGTGSEGLMRVENRAKFTTPLCGFGSWKWHQMISVKTLGLLLLVIGGVIVYYLIDTQTEDSAYYSPLQSSSPRFTLEEMREFAFKNSMATDYKPSFYNRRNLSFNKILENNQYRFNIYGKDVLVFLHIQKTAGTSFERFLVNKLDVVRPCSCRAAKKRCNCYRPHSQNEVMKRWTCIVTLTHLFLFFLVNHLLVLSCFEVWLFSRYSTGWVCGLHADYTELFVSGCVDNALDKKEGLEPRRQSLLNDDSDHLGVHSKRRYFYTTFLREPISRFISEYRHVHRGATWLASRHMCNGRPPTPEELPMCFDPEIGWDGLSLDEFLNCPYNLAFNRHTRMLADLTLVNCYNTKGMDATTRDKVLLESAKTNLRNMAFFGIKERMQESQWMFENIFQANFTASLSEWNKSKSHDTAVTPEQLERIKRSNHLDIELYKYAVKLFDKRLRKLKDDDYSHPNVMVSVNKMAVEVTSKSSFRERELPTTISPGFGSSQPSNTSLYDDPEEYDSDEDDEEDDATDNAE</sequence>
<evidence type="ECO:0000256" key="2">
    <source>
        <dbReference type="ARBA" id="ARBA00010109"/>
    </source>
</evidence>
<evidence type="ECO:0000256" key="5">
    <source>
        <dbReference type="ARBA" id="ARBA00022989"/>
    </source>
</evidence>
<evidence type="ECO:0000256" key="7">
    <source>
        <dbReference type="ARBA" id="ARBA00023180"/>
    </source>
</evidence>
<dbReference type="GO" id="GO:0017095">
    <property type="term" value="F:heparan sulfate 6-sulfotransferase activity"/>
    <property type="evidence" value="ECO:0007669"/>
    <property type="project" value="TreeGrafter"/>
</dbReference>
<feature type="compositionally biased region" description="Acidic residues" evidence="9">
    <location>
        <begin position="501"/>
        <end position="522"/>
    </location>
</feature>
<dbReference type="GO" id="GO:0016020">
    <property type="term" value="C:membrane"/>
    <property type="evidence" value="ECO:0007669"/>
    <property type="project" value="UniProtKB-SubCell"/>
</dbReference>
<feature type="compositionally biased region" description="Polar residues" evidence="9">
    <location>
        <begin position="483"/>
        <end position="499"/>
    </location>
</feature>
<keyword evidence="3 8" id="KW-0808">Transferase</keyword>
<protein>
    <recommendedName>
        <fullName evidence="8">Heparan-sulfate 6-O-sulfotransferase</fullName>
        <ecNumber evidence="8">2.8.2.-</ecNumber>
    </recommendedName>
</protein>
<dbReference type="InterPro" id="IPR010635">
    <property type="entry name" value="Heparan_SO4-6-sulfoTrfase"/>
</dbReference>
<keyword evidence="6 8" id="KW-0472">Membrane</keyword>
<dbReference type="InterPro" id="IPR027417">
    <property type="entry name" value="P-loop_NTPase"/>
</dbReference>
<keyword evidence="5 8" id="KW-1133">Transmembrane helix</keyword>
<comment type="caution">
    <text evidence="8">Lacks conserved residue(s) required for the propagation of feature annotation.</text>
</comment>
<dbReference type="PANTHER" id="PTHR12812:SF0">
    <property type="entry name" value="HEPARAN-SULFATE 6-O-SULFOTRANSFERASE"/>
    <property type="match status" value="1"/>
</dbReference>
<keyword evidence="7" id="KW-0325">Glycoprotein</keyword>
<keyword evidence="10" id="KW-1185">Reference proteome</keyword>
<evidence type="ECO:0000256" key="4">
    <source>
        <dbReference type="ARBA" id="ARBA00022692"/>
    </source>
</evidence>
<comment type="subcellular location">
    <subcellularLocation>
        <location evidence="1">Membrane</location>
        <topology evidence="1">Single-pass membrane protein</topology>
    </subcellularLocation>
    <subcellularLocation>
        <location evidence="8">Membrane</location>
        <topology evidence="8">Single-pass type II membrane protein</topology>
    </subcellularLocation>
</comment>
<reference evidence="11" key="1">
    <citation type="submission" date="2016-11" db="UniProtKB">
        <authorList>
            <consortium name="WormBaseParasite"/>
        </authorList>
    </citation>
    <scope>IDENTIFICATION</scope>
</reference>
<evidence type="ECO:0000256" key="1">
    <source>
        <dbReference type="ARBA" id="ARBA00004167"/>
    </source>
</evidence>
<dbReference type="Gene3D" id="3.40.50.300">
    <property type="entry name" value="P-loop containing nucleotide triphosphate hydrolases"/>
    <property type="match status" value="1"/>
</dbReference>
<evidence type="ECO:0000256" key="3">
    <source>
        <dbReference type="ARBA" id="ARBA00022679"/>
    </source>
</evidence>